<dbReference type="Pfam" id="PF07293">
    <property type="entry name" value="DUF1450"/>
    <property type="match status" value="1"/>
</dbReference>
<reference evidence="2" key="1">
    <citation type="journal article" date="2019" name="Int. J. Syst. Evol. Microbiol.">
        <title>The Global Catalogue of Microorganisms (GCM) 10K type strain sequencing project: providing services to taxonomists for standard genome sequencing and annotation.</title>
        <authorList>
            <consortium name="The Broad Institute Genomics Platform"/>
            <consortium name="The Broad Institute Genome Sequencing Center for Infectious Disease"/>
            <person name="Wu L."/>
            <person name="Ma J."/>
        </authorList>
    </citation>
    <scope>NUCLEOTIDE SEQUENCE [LARGE SCALE GENOMIC DNA]</scope>
    <source>
        <strain evidence="2">WYCCWR 12678</strain>
    </source>
</reference>
<name>A0ABV9PVT9_9BACL</name>
<gene>
    <name evidence="1" type="ORF">ACFO8Q_03010</name>
</gene>
<comment type="caution">
    <text evidence="1">The sequence shown here is derived from an EMBL/GenBank/DDBJ whole genome shotgun (WGS) entry which is preliminary data.</text>
</comment>
<evidence type="ECO:0000313" key="2">
    <source>
        <dbReference type="Proteomes" id="UP001596002"/>
    </source>
</evidence>
<keyword evidence="2" id="KW-1185">Reference proteome</keyword>
<organism evidence="1 2">
    <name type="scientific">Effusibacillus consociatus</name>
    <dbReference type="NCBI Taxonomy" id="1117041"/>
    <lineage>
        <taxon>Bacteria</taxon>
        <taxon>Bacillati</taxon>
        <taxon>Bacillota</taxon>
        <taxon>Bacilli</taxon>
        <taxon>Bacillales</taxon>
        <taxon>Alicyclobacillaceae</taxon>
        <taxon>Effusibacillus</taxon>
    </lineage>
</organism>
<proteinExistence type="predicted"/>
<dbReference type="EMBL" id="JBHSHC010000016">
    <property type="protein sequence ID" value="MFC4766366.1"/>
    <property type="molecule type" value="Genomic_DNA"/>
</dbReference>
<sequence>MKFCKKNLELHSQTVYDALRERYPNEKIEIVDCVGTEFCSTCADVPFALRNNALVGGRTARDLFYKLERGMVFLEKLPESKKAE</sequence>
<protein>
    <submittedName>
        <fullName evidence="1">DUF1450 domain-containing protein</fullName>
    </submittedName>
</protein>
<dbReference type="Proteomes" id="UP001596002">
    <property type="component" value="Unassembled WGS sequence"/>
</dbReference>
<dbReference type="InterPro" id="IPR009910">
    <property type="entry name" value="DUF1450"/>
</dbReference>
<accession>A0ABV9PVT9</accession>
<evidence type="ECO:0000313" key="1">
    <source>
        <dbReference type="EMBL" id="MFC4766366.1"/>
    </source>
</evidence>